<dbReference type="Gene3D" id="1.10.8.10">
    <property type="entry name" value="DNA helicase RuvA subunit, C-terminal domain"/>
    <property type="match status" value="1"/>
</dbReference>
<dbReference type="OrthoDB" id="5293449at2"/>
<dbReference type="Pfam" id="PF14520">
    <property type="entry name" value="HHH_5"/>
    <property type="match status" value="1"/>
</dbReference>
<dbReference type="GO" id="GO:0009379">
    <property type="term" value="C:Holliday junction helicase complex"/>
    <property type="evidence" value="ECO:0007669"/>
    <property type="project" value="InterPro"/>
</dbReference>
<dbReference type="Gene3D" id="1.10.150.20">
    <property type="entry name" value="5' to 3' exonuclease, C-terminal subdomain"/>
    <property type="match status" value="1"/>
</dbReference>
<keyword evidence="3 6" id="KW-0238">DNA-binding</keyword>
<dbReference type="GO" id="GO:0006310">
    <property type="term" value="P:DNA recombination"/>
    <property type="evidence" value="ECO:0007669"/>
    <property type="project" value="UniProtKB-UniRule"/>
</dbReference>
<dbReference type="NCBIfam" id="TIGR00084">
    <property type="entry name" value="ruvA"/>
    <property type="match status" value="1"/>
</dbReference>
<keyword evidence="5 6" id="KW-0234">DNA repair</keyword>
<dbReference type="AlphaFoldDB" id="A0A1M6KAX7"/>
<evidence type="ECO:0000256" key="1">
    <source>
        <dbReference type="ARBA" id="ARBA00022490"/>
    </source>
</evidence>
<sequence>MIVFLRGNVFAIHENAVDLDVNGVGYRVFVAERVLHALSLHKSAFLYTYQHLREDTQELYGFLQDEERGLFLKLLAISGVGPKSALAMVGSTDAETFIRWIESEDVDTLCRLPGIGKKTASRLILELKGKLVVPISPSANVSTPTTISLPAMDKEVVEALISLGYSERESLDALASARAELPDASVETLLKAALQKSFRA</sequence>
<keyword evidence="2 6" id="KW-0227">DNA damage</keyword>
<dbReference type="GO" id="GO:0005737">
    <property type="term" value="C:cytoplasm"/>
    <property type="evidence" value="ECO:0007669"/>
    <property type="project" value="UniProtKB-SubCell"/>
</dbReference>
<dbReference type="InterPro" id="IPR003583">
    <property type="entry name" value="Hlx-hairpin-Hlx_DNA-bd_motif"/>
</dbReference>
<dbReference type="InterPro" id="IPR011114">
    <property type="entry name" value="RuvA_C"/>
</dbReference>
<evidence type="ECO:0000256" key="4">
    <source>
        <dbReference type="ARBA" id="ARBA00023172"/>
    </source>
</evidence>
<dbReference type="InterPro" id="IPR000085">
    <property type="entry name" value="RuvA"/>
</dbReference>
<evidence type="ECO:0000313" key="9">
    <source>
        <dbReference type="Proteomes" id="UP000184016"/>
    </source>
</evidence>
<dbReference type="Proteomes" id="UP000184016">
    <property type="component" value="Unassembled WGS sequence"/>
</dbReference>
<comment type="subcellular location">
    <subcellularLocation>
        <location evidence="6">Cytoplasm</location>
    </subcellularLocation>
</comment>
<organism evidence="8 9">
    <name type="scientific">Alicyclobacillus tolerans</name>
    <dbReference type="NCBI Taxonomy" id="90970"/>
    <lineage>
        <taxon>Bacteria</taxon>
        <taxon>Bacillati</taxon>
        <taxon>Bacillota</taxon>
        <taxon>Bacilli</taxon>
        <taxon>Bacillales</taxon>
        <taxon>Alicyclobacillaceae</taxon>
        <taxon>Alicyclobacillus</taxon>
    </lineage>
</organism>
<proteinExistence type="inferred from homology"/>
<keyword evidence="8" id="KW-0378">Hydrolase</keyword>
<dbReference type="GO" id="GO:0006281">
    <property type="term" value="P:DNA repair"/>
    <property type="evidence" value="ECO:0007669"/>
    <property type="project" value="UniProtKB-UniRule"/>
</dbReference>
<comment type="caution">
    <text evidence="6">Lacks conserved residue(s) required for the propagation of feature annotation.</text>
</comment>
<comment type="function">
    <text evidence="6">The RuvA-RuvB-RuvC complex processes Holliday junction (HJ) DNA during genetic recombination and DNA repair, while the RuvA-RuvB complex plays an important role in the rescue of blocked DNA replication forks via replication fork reversal (RFR). RuvA specifically binds to HJ cruciform DNA, conferring on it an open structure. The RuvB hexamer acts as an ATP-dependent pump, pulling dsDNA into and through the RuvAB complex. HJ branch migration allows RuvC to scan DNA until it finds its consensus sequence, where it cleaves and resolves the cruciform DNA.</text>
</comment>
<evidence type="ECO:0000313" key="8">
    <source>
        <dbReference type="EMBL" id="SHJ56115.1"/>
    </source>
</evidence>
<dbReference type="SUPFAM" id="SSF47781">
    <property type="entry name" value="RuvA domain 2-like"/>
    <property type="match status" value="1"/>
</dbReference>
<dbReference type="InterPro" id="IPR012340">
    <property type="entry name" value="NA-bd_OB-fold"/>
</dbReference>
<dbReference type="RefSeq" id="WP_072872687.1">
    <property type="nucleotide sequence ID" value="NZ_FRAF01000001.1"/>
</dbReference>
<feature type="domain" description="UBA" evidence="7">
    <location>
        <begin position="151"/>
        <end position="192"/>
    </location>
</feature>
<keyword evidence="8" id="KW-0547">Nucleotide-binding</keyword>
<evidence type="ECO:0000256" key="5">
    <source>
        <dbReference type="ARBA" id="ARBA00023204"/>
    </source>
</evidence>
<dbReference type="GO" id="GO:0000400">
    <property type="term" value="F:four-way junction DNA binding"/>
    <property type="evidence" value="ECO:0007669"/>
    <property type="project" value="UniProtKB-UniRule"/>
</dbReference>
<dbReference type="CDD" id="cd14332">
    <property type="entry name" value="UBA_RuvA_C"/>
    <property type="match status" value="1"/>
</dbReference>
<dbReference type="GO" id="GO:0048476">
    <property type="term" value="C:Holliday junction resolvase complex"/>
    <property type="evidence" value="ECO:0007669"/>
    <property type="project" value="UniProtKB-UniRule"/>
</dbReference>
<dbReference type="Pfam" id="PF07499">
    <property type="entry name" value="RuvA_C"/>
    <property type="match status" value="1"/>
</dbReference>
<dbReference type="InterPro" id="IPR013849">
    <property type="entry name" value="DNA_helicase_Holl-junc_RuvA_I"/>
</dbReference>
<dbReference type="GO" id="GO:0005524">
    <property type="term" value="F:ATP binding"/>
    <property type="evidence" value="ECO:0007669"/>
    <property type="project" value="InterPro"/>
</dbReference>
<dbReference type="PROSITE" id="PS50030">
    <property type="entry name" value="UBA"/>
    <property type="match status" value="1"/>
</dbReference>
<dbReference type="InterPro" id="IPR010994">
    <property type="entry name" value="RuvA_2-like"/>
</dbReference>
<comment type="domain">
    <text evidence="6">Has three domains with a flexible linker between the domains II and III and assumes an 'L' shape. Domain III is highly mobile and contacts RuvB.</text>
</comment>
<dbReference type="Pfam" id="PF01330">
    <property type="entry name" value="RuvA_N"/>
    <property type="match status" value="1"/>
</dbReference>
<evidence type="ECO:0000259" key="7">
    <source>
        <dbReference type="PROSITE" id="PS50030"/>
    </source>
</evidence>
<reference evidence="9" key="1">
    <citation type="submission" date="2016-11" db="EMBL/GenBank/DDBJ databases">
        <authorList>
            <person name="Varghese N."/>
            <person name="Submissions S."/>
        </authorList>
    </citation>
    <scope>NUCLEOTIDE SEQUENCE [LARGE SCALE GENOMIC DNA]</scope>
    <source>
        <strain evidence="9">USBA-503</strain>
    </source>
</reference>
<dbReference type="EMBL" id="FRAF01000001">
    <property type="protein sequence ID" value="SHJ56115.1"/>
    <property type="molecule type" value="Genomic_DNA"/>
</dbReference>
<gene>
    <name evidence="6" type="primary">ruvA</name>
    <name evidence="8" type="ORF">SAMN05443507_101198</name>
</gene>
<dbReference type="GO" id="GO:0009378">
    <property type="term" value="F:four-way junction helicase activity"/>
    <property type="evidence" value="ECO:0007669"/>
    <property type="project" value="InterPro"/>
</dbReference>
<keyword evidence="4 6" id="KW-0233">DNA recombination</keyword>
<dbReference type="STRING" id="1830138.SAMN05443507_101198"/>
<comment type="similarity">
    <text evidence="6">Belongs to the RuvA family.</text>
</comment>
<dbReference type="SUPFAM" id="SSF50249">
    <property type="entry name" value="Nucleic acid-binding proteins"/>
    <property type="match status" value="1"/>
</dbReference>
<keyword evidence="9" id="KW-1185">Reference proteome</keyword>
<evidence type="ECO:0000256" key="3">
    <source>
        <dbReference type="ARBA" id="ARBA00023125"/>
    </source>
</evidence>
<evidence type="ECO:0000256" key="6">
    <source>
        <dbReference type="HAMAP-Rule" id="MF_00031"/>
    </source>
</evidence>
<keyword evidence="8" id="KW-0347">Helicase</keyword>
<comment type="subunit">
    <text evidence="6">Homotetramer. Forms an RuvA(8)-RuvB(12)-Holliday junction (HJ) complex. HJ DNA is sandwiched between 2 RuvA tetramers; dsDNA enters through RuvA and exits via RuvB. An RuvB hexamer assembles on each DNA strand where it exits the tetramer. Each RuvB hexamer is contacted by two RuvA subunits (via domain III) on 2 adjacent RuvB subunits; this complex drives branch migration. In the full resolvosome a probable DNA-RuvA(4)-RuvB(12)-RuvC(2) complex forms which resolves the HJ.</text>
</comment>
<keyword evidence="1 6" id="KW-0963">Cytoplasm</keyword>
<dbReference type="SUPFAM" id="SSF46929">
    <property type="entry name" value="DNA helicase RuvA subunit, C-terminal domain"/>
    <property type="match status" value="1"/>
</dbReference>
<keyword evidence="8" id="KW-0067">ATP-binding</keyword>
<protein>
    <recommendedName>
        <fullName evidence="6">Holliday junction branch migration complex subunit RuvA</fullName>
    </recommendedName>
</protein>
<dbReference type="InterPro" id="IPR036267">
    <property type="entry name" value="RuvA_C_sf"/>
</dbReference>
<dbReference type="HAMAP" id="MF_00031">
    <property type="entry name" value="DNA_HJ_migration_RuvA"/>
    <property type="match status" value="1"/>
</dbReference>
<feature type="region of interest" description="Domain III" evidence="6">
    <location>
        <begin position="147"/>
        <end position="200"/>
    </location>
</feature>
<accession>A0A1M6KAX7</accession>
<dbReference type="SMART" id="SM00278">
    <property type="entry name" value="HhH1"/>
    <property type="match status" value="2"/>
</dbReference>
<evidence type="ECO:0000256" key="2">
    <source>
        <dbReference type="ARBA" id="ARBA00022763"/>
    </source>
</evidence>
<name>A0A1M6KAX7_9BACL</name>
<dbReference type="InterPro" id="IPR015940">
    <property type="entry name" value="UBA"/>
</dbReference>
<dbReference type="Gene3D" id="2.40.50.140">
    <property type="entry name" value="Nucleic acid-binding proteins"/>
    <property type="match status" value="1"/>
</dbReference>